<dbReference type="InterPro" id="IPR008030">
    <property type="entry name" value="NmrA-like"/>
</dbReference>
<dbReference type="PATRIC" id="fig|270351.6.peg.5949"/>
<dbReference type="OrthoDB" id="9794300at2"/>
<evidence type="ECO:0000313" key="4">
    <source>
        <dbReference type="EMBL" id="KMO38220.1"/>
    </source>
</evidence>
<protein>
    <submittedName>
        <fullName evidence="4">NmrA family protein</fullName>
    </submittedName>
</protein>
<dbReference type="CDD" id="cd05251">
    <property type="entry name" value="NmrA_like_SDR_a"/>
    <property type="match status" value="1"/>
</dbReference>
<dbReference type="Gene3D" id="3.40.50.720">
    <property type="entry name" value="NAD(P)-binding Rossmann-like Domain"/>
    <property type="match status" value="1"/>
</dbReference>
<dbReference type="AlphaFoldDB" id="A0A0J6SSI6"/>
<dbReference type="PANTHER" id="PTHR42748:SF7">
    <property type="entry name" value="NMRA LIKE REDOX SENSOR 1-RELATED"/>
    <property type="match status" value="1"/>
</dbReference>
<dbReference type="RefSeq" id="WP_048463058.1">
    <property type="nucleotide sequence ID" value="NZ_LABX01000048.1"/>
</dbReference>
<dbReference type="InterPro" id="IPR036291">
    <property type="entry name" value="NAD(P)-bd_dom_sf"/>
</dbReference>
<organism evidence="4 5">
    <name type="scientific">Methylobacterium aquaticum</name>
    <dbReference type="NCBI Taxonomy" id="270351"/>
    <lineage>
        <taxon>Bacteria</taxon>
        <taxon>Pseudomonadati</taxon>
        <taxon>Pseudomonadota</taxon>
        <taxon>Alphaproteobacteria</taxon>
        <taxon>Hyphomicrobiales</taxon>
        <taxon>Methylobacteriaceae</taxon>
        <taxon>Methylobacterium</taxon>
    </lineage>
</organism>
<evidence type="ECO:0000313" key="5">
    <source>
        <dbReference type="Proteomes" id="UP000035929"/>
    </source>
</evidence>
<dbReference type="Pfam" id="PF05368">
    <property type="entry name" value="NmrA"/>
    <property type="match status" value="1"/>
</dbReference>
<evidence type="ECO:0000256" key="2">
    <source>
        <dbReference type="ARBA" id="ARBA00022857"/>
    </source>
</evidence>
<dbReference type="EMBL" id="LABX01000048">
    <property type="protein sequence ID" value="KMO38220.1"/>
    <property type="molecule type" value="Genomic_DNA"/>
</dbReference>
<evidence type="ECO:0000256" key="1">
    <source>
        <dbReference type="ARBA" id="ARBA00006328"/>
    </source>
</evidence>
<comment type="caution">
    <text evidence="4">The sequence shown here is derived from an EMBL/GenBank/DDBJ whole genome shotgun (WGS) entry which is preliminary data.</text>
</comment>
<name>A0A0J6SSI6_9HYPH</name>
<dbReference type="SUPFAM" id="SSF51735">
    <property type="entry name" value="NAD(P)-binding Rossmann-fold domains"/>
    <property type="match status" value="1"/>
</dbReference>
<keyword evidence="2" id="KW-0521">NADP</keyword>
<gene>
    <name evidence="4" type="ORF">VP06_06785</name>
</gene>
<reference evidence="4 5" key="1">
    <citation type="submission" date="2015-03" db="EMBL/GenBank/DDBJ databases">
        <title>Genome sequencing of Methylobacterium aquaticum DSM16371 type strain.</title>
        <authorList>
            <person name="Chaudhry V."/>
            <person name="Patil P.B."/>
        </authorList>
    </citation>
    <scope>NUCLEOTIDE SEQUENCE [LARGE SCALE GENOMIC DNA]</scope>
    <source>
        <strain evidence="4 5">DSM 16371</strain>
    </source>
</reference>
<dbReference type="Proteomes" id="UP000035929">
    <property type="component" value="Unassembled WGS sequence"/>
</dbReference>
<dbReference type="PANTHER" id="PTHR42748">
    <property type="entry name" value="NITROGEN METABOLITE REPRESSION PROTEIN NMRA FAMILY MEMBER"/>
    <property type="match status" value="1"/>
</dbReference>
<accession>A0A0J6SSI6</accession>
<feature type="domain" description="NmrA-like" evidence="3">
    <location>
        <begin position="20"/>
        <end position="259"/>
    </location>
</feature>
<dbReference type="Gene3D" id="3.90.25.10">
    <property type="entry name" value="UDP-galactose 4-epimerase, domain 1"/>
    <property type="match status" value="1"/>
</dbReference>
<dbReference type="InterPro" id="IPR051164">
    <property type="entry name" value="NmrA-like_oxidored"/>
</dbReference>
<proteinExistence type="inferred from homology"/>
<comment type="similarity">
    <text evidence="1">Belongs to the NmrA-type oxidoreductase family.</text>
</comment>
<sequence>MPTTQPDTQPATDHRTSAGRTVLVLGATGQQGGAVAAALRANGWSVRALVRDPDGGKAKRLSSTGVDVIRGDLDDPASVQAAIVGVHGVFSVQPSSGQGPTYGVTDEQEIRWGKRIADVALAAGVQHLVYSSVNAVGRGPTGMGHFDSKFAIEEHIRGLDLRSTIVRPAAFMELLMLPGMGLDHGYFSFFLRPEQVAQVIAVQDIGAIVAAAFAAPDHFAGRTIEIAGDEVTGAQLGEALSRAAGRTITYLRFPDDVLAGNAFLGRLAALVDDGRLAGNADIDALRREFGRLTRFDEWLSGPGKPLLQHALQARSTSVSLR</sequence>
<evidence type="ECO:0000259" key="3">
    <source>
        <dbReference type="Pfam" id="PF05368"/>
    </source>
</evidence>